<proteinExistence type="predicted"/>
<evidence type="ECO:0000256" key="1">
    <source>
        <dbReference type="ARBA" id="ARBA00022679"/>
    </source>
</evidence>
<keyword evidence="2" id="KW-0012">Acyltransferase</keyword>
<comment type="caution">
    <text evidence="2">The sequence shown here is derived from an EMBL/GenBank/DDBJ whole genome shotgun (WGS) entry which is preliminary data.</text>
</comment>
<evidence type="ECO:0000313" key="2">
    <source>
        <dbReference type="EMBL" id="PRQ27720.1"/>
    </source>
</evidence>
<name>A0A2P6Q0K0_ROSCH</name>
<reference evidence="2 3" key="1">
    <citation type="journal article" date="2018" name="Nat. Genet.">
        <title>The Rosa genome provides new insights in the design of modern roses.</title>
        <authorList>
            <person name="Bendahmane M."/>
        </authorList>
    </citation>
    <scope>NUCLEOTIDE SEQUENCE [LARGE SCALE GENOMIC DNA]</scope>
    <source>
        <strain evidence="3">cv. Old Blush</strain>
    </source>
</reference>
<accession>A0A2P6Q0K0</accession>
<gene>
    <name evidence="2" type="ORF">RchiOBHm_Chr6g0308301</name>
</gene>
<dbReference type="PANTHER" id="PTHR31896">
    <property type="entry name" value="FAMILY REGULATORY PROTEIN, PUTATIVE (AFU_ORTHOLOGUE AFUA_3G14730)-RELATED"/>
    <property type="match status" value="1"/>
</dbReference>
<dbReference type="EC" id="2.3.1.133" evidence="2"/>
<keyword evidence="3" id="KW-1185">Reference proteome</keyword>
<dbReference type="InterPro" id="IPR051283">
    <property type="entry name" value="Sec_Metabolite_Acyltrans"/>
</dbReference>
<protein>
    <submittedName>
        <fullName evidence="2">Putative shikimate O-hydroxycinnamoyltransferase</fullName>
        <ecNumber evidence="2">2.3.1.133</ecNumber>
    </submittedName>
</protein>
<organism evidence="2 3">
    <name type="scientific">Rosa chinensis</name>
    <name type="common">China rose</name>
    <dbReference type="NCBI Taxonomy" id="74649"/>
    <lineage>
        <taxon>Eukaryota</taxon>
        <taxon>Viridiplantae</taxon>
        <taxon>Streptophyta</taxon>
        <taxon>Embryophyta</taxon>
        <taxon>Tracheophyta</taxon>
        <taxon>Spermatophyta</taxon>
        <taxon>Magnoliopsida</taxon>
        <taxon>eudicotyledons</taxon>
        <taxon>Gunneridae</taxon>
        <taxon>Pentapetalae</taxon>
        <taxon>rosids</taxon>
        <taxon>fabids</taxon>
        <taxon>Rosales</taxon>
        <taxon>Rosaceae</taxon>
        <taxon>Rosoideae</taxon>
        <taxon>Rosoideae incertae sedis</taxon>
        <taxon>Rosa</taxon>
    </lineage>
</organism>
<dbReference type="InterPro" id="IPR023213">
    <property type="entry name" value="CAT-like_dom_sf"/>
</dbReference>
<dbReference type="EMBL" id="PDCK01000044">
    <property type="protein sequence ID" value="PRQ27720.1"/>
    <property type="molecule type" value="Genomic_DNA"/>
</dbReference>
<sequence length="459" mass="51538">MASPNVKHISECFIQPHYASQESKQSFYLTPTDLAMLSAHYIQKGLLFNKPPEANSPNFLDTLLAKLKYSLSLALVHFYPLAGRLVTKKEQDPHLYLVYVDCSNSPGAKFIHASLDMSISDILSPTDVPLVVQSLFDHDRAVNHDGHTMSLLTAQVTELVDGVFIGLSMNHAVGDGTSYWHFFNTWSENFQAQEKNVLISENISNPPVLDRWFLEGHGPIISLPFTDPSEFIDRFEAPKLRERMFHFSEESLAKLKAKANSECDTSKISSFQALSALLWRTITRARLLPPDQETSCRLAANSRARLDPPLPPNYFGNSIYPIRSEVIKSGELLEHGLGWAAWKLHQAVVNLNDQALKGFLTEWLQSPTVFTLRFFDPFSVMMGSSPRFDMYKNEFGMGKAMALRSGYANKFSGKVSSFQGREAGSIDLEVCLPPKVMRALESDYEFMEAASAPSYEWSS</sequence>
<dbReference type="Pfam" id="PF02458">
    <property type="entry name" value="Transferase"/>
    <property type="match status" value="1"/>
</dbReference>
<evidence type="ECO:0000313" key="3">
    <source>
        <dbReference type="Proteomes" id="UP000238479"/>
    </source>
</evidence>
<dbReference type="Proteomes" id="UP000238479">
    <property type="component" value="Chromosome 6"/>
</dbReference>
<dbReference type="Gene3D" id="3.30.559.10">
    <property type="entry name" value="Chloramphenicol acetyltransferase-like domain"/>
    <property type="match status" value="2"/>
</dbReference>
<dbReference type="GO" id="GO:0047172">
    <property type="term" value="F:shikimate O-hydroxycinnamoyltransferase activity"/>
    <property type="evidence" value="ECO:0007669"/>
    <property type="project" value="UniProtKB-EC"/>
</dbReference>
<keyword evidence="1 2" id="KW-0808">Transferase</keyword>
<dbReference type="AlphaFoldDB" id="A0A2P6Q0K0"/>
<dbReference type="Gramene" id="PRQ27720">
    <property type="protein sequence ID" value="PRQ27720"/>
    <property type="gene ID" value="RchiOBHm_Chr6g0308301"/>
</dbReference>
<dbReference type="OrthoDB" id="1862401at2759"/>
<dbReference type="OMA" id="GTAFWDM"/>
<dbReference type="PANTHER" id="PTHR31896:SF12">
    <property type="entry name" value="HXXXD-TYPE ACYL-TRANSFERASE FAMILY PROTEIN"/>
    <property type="match status" value="1"/>
</dbReference>